<proteinExistence type="predicted"/>
<gene>
    <name evidence="1" type="ORF">DGYR_LOCUS12264</name>
</gene>
<comment type="caution">
    <text evidence="1">The sequence shown here is derived from an EMBL/GenBank/DDBJ whole genome shotgun (WGS) entry which is preliminary data.</text>
</comment>
<dbReference type="Gene3D" id="2.80.10.50">
    <property type="match status" value="1"/>
</dbReference>
<accession>A0A7I8W9F7</accession>
<reference evidence="1 2" key="1">
    <citation type="submission" date="2020-08" db="EMBL/GenBank/DDBJ databases">
        <authorList>
            <person name="Hejnol A."/>
        </authorList>
    </citation>
    <scope>NUCLEOTIDE SEQUENCE [LARGE SCALE GENOMIC DNA]</scope>
</reference>
<dbReference type="EMBL" id="CAJFCJ010000023">
    <property type="protein sequence ID" value="CAD5124774.1"/>
    <property type="molecule type" value="Genomic_DNA"/>
</dbReference>
<protein>
    <submittedName>
        <fullName evidence="1">DgyrCDS13038</fullName>
    </submittedName>
</protein>
<name>A0A7I8W9F7_9ANNE</name>
<sequence>MTSKFNGKVISVESVRYPNWWLDADPKVTHNSAIETKIDIQDVDTHISAHWRVIDAMNGFVYLENVKFPKHYLDAHEREISYYTKKTRVTMTETPSEESWTKWKIIPKGGNIHYIQSEKYKDYLDAHESGWIKHRLGPPSLRSEFRIRQVTFS</sequence>
<dbReference type="Proteomes" id="UP000549394">
    <property type="component" value="Unassembled WGS sequence"/>
</dbReference>
<dbReference type="AlphaFoldDB" id="A0A7I8W9F7"/>
<keyword evidence="2" id="KW-1185">Reference proteome</keyword>
<evidence type="ECO:0000313" key="1">
    <source>
        <dbReference type="EMBL" id="CAD5124774.1"/>
    </source>
</evidence>
<evidence type="ECO:0000313" key="2">
    <source>
        <dbReference type="Proteomes" id="UP000549394"/>
    </source>
</evidence>
<organism evidence="1 2">
    <name type="scientific">Dimorphilus gyrociliatus</name>
    <dbReference type="NCBI Taxonomy" id="2664684"/>
    <lineage>
        <taxon>Eukaryota</taxon>
        <taxon>Metazoa</taxon>
        <taxon>Spiralia</taxon>
        <taxon>Lophotrochozoa</taxon>
        <taxon>Annelida</taxon>
        <taxon>Polychaeta</taxon>
        <taxon>Polychaeta incertae sedis</taxon>
        <taxon>Dinophilidae</taxon>
        <taxon>Dimorphilus</taxon>
    </lineage>
</organism>